<evidence type="ECO:0000313" key="2">
    <source>
        <dbReference type="Proteomes" id="UP000005045"/>
    </source>
</evidence>
<organism evidence="1 2">
    <name type="scientific">Paraburkholderia graminis (strain ATCC 700544 / DSM 17151 / LMG 18924 / NCIMB 13744 / C4D1M)</name>
    <dbReference type="NCBI Taxonomy" id="396598"/>
    <lineage>
        <taxon>Bacteria</taxon>
        <taxon>Pseudomonadati</taxon>
        <taxon>Pseudomonadota</taxon>
        <taxon>Betaproteobacteria</taxon>
        <taxon>Burkholderiales</taxon>
        <taxon>Burkholderiaceae</taxon>
        <taxon>Paraburkholderia</taxon>
    </lineage>
</organism>
<sequence length="51" mass="5736">MRGFIENAANQFVAPVQLMFECKAPQSTFGGKARIGRFVIVDEVLREHVVK</sequence>
<gene>
    <name evidence="1" type="ORF">BgramDRAFT_1183</name>
</gene>
<proteinExistence type="predicted"/>
<keyword evidence="2" id="KW-1185">Reference proteome</keyword>
<evidence type="ECO:0000313" key="1">
    <source>
        <dbReference type="EMBL" id="EDT12619.1"/>
    </source>
</evidence>
<protein>
    <submittedName>
        <fullName evidence="1">Uncharacterized protein</fullName>
    </submittedName>
</protein>
<accession>B1FVN8</accession>
<dbReference type="Proteomes" id="UP000005045">
    <property type="component" value="Unassembled WGS sequence"/>
</dbReference>
<name>B1FVN8_PARG4</name>
<dbReference type="AlphaFoldDB" id="B1FVN8"/>
<reference evidence="1 2" key="1">
    <citation type="submission" date="2008-03" db="EMBL/GenBank/DDBJ databases">
        <title>Sequencing of the draft genome and assembly of Burkholderia graminis C4D1M.</title>
        <authorList>
            <consortium name="US DOE Joint Genome Institute (JGI-PGF)"/>
            <person name="Copeland A."/>
            <person name="Lucas S."/>
            <person name="Lapidus A."/>
            <person name="Glavina del Rio T."/>
            <person name="Dalin E."/>
            <person name="Tice H."/>
            <person name="Bruce D."/>
            <person name="Goodwin L."/>
            <person name="Pitluck S."/>
            <person name="Larimer F."/>
            <person name="Land M.L."/>
            <person name="Hauser L."/>
            <person name="Tiedje J."/>
            <person name="Richardson P."/>
        </authorList>
    </citation>
    <scope>NUCLEOTIDE SEQUENCE [LARGE SCALE GENOMIC DNA]</scope>
    <source>
        <strain evidence="2">ATCC 700544 / DSM 17151 / LMG 18924 / NCIMB 13744 / C4D1M</strain>
    </source>
</reference>
<comment type="caution">
    <text evidence="1">The sequence shown here is derived from an EMBL/GenBank/DDBJ whole genome shotgun (WGS) entry which is preliminary data.</text>
</comment>
<dbReference type="EMBL" id="ABLD01000002">
    <property type="protein sequence ID" value="EDT12619.1"/>
    <property type="molecule type" value="Genomic_DNA"/>
</dbReference>